<organism evidence="2 3">
    <name type="scientific">Momordica charantia</name>
    <name type="common">Bitter gourd</name>
    <name type="synonym">Balsam pear</name>
    <dbReference type="NCBI Taxonomy" id="3673"/>
    <lineage>
        <taxon>Eukaryota</taxon>
        <taxon>Viridiplantae</taxon>
        <taxon>Streptophyta</taxon>
        <taxon>Embryophyta</taxon>
        <taxon>Tracheophyta</taxon>
        <taxon>Spermatophyta</taxon>
        <taxon>Magnoliopsida</taxon>
        <taxon>eudicotyledons</taxon>
        <taxon>Gunneridae</taxon>
        <taxon>Pentapetalae</taxon>
        <taxon>rosids</taxon>
        <taxon>fabids</taxon>
        <taxon>Cucurbitales</taxon>
        <taxon>Cucurbitaceae</taxon>
        <taxon>Momordiceae</taxon>
        <taxon>Momordica</taxon>
    </lineage>
</organism>
<reference evidence="3" key="1">
    <citation type="submission" date="2025-08" db="UniProtKB">
        <authorList>
            <consortium name="RefSeq"/>
        </authorList>
    </citation>
    <scope>IDENTIFICATION</scope>
    <source>
        <strain evidence="3">OHB3-1</strain>
    </source>
</reference>
<gene>
    <name evidence="3" type="primary">LOC111011780</name>
</gene>
<feature type="region of interest" description="Disordered" evidence="1">
    <location>
        <begin position="1"/>
        <end position="200"/>
    </location>
</feature>
<protein>
    <submittedName>
        <fullName evidence="3">Prothymosin alpha-B</fullName>
    </submittedName>
</protein>
<dbReference type="RefSeq" id="XP_022141363.1">
    <property type="nucleotide sequence ID" value="XM_022285671.1"/>
</dbReference>
<dbReference type="Proteomes" id="UP000504603">
    <property type="component" value="Unplaced"/>
</dbReference>
<feature type="compositionally biased region" description="Acidic residues" evidence="1">
    <location>
        <begin position="82"/>
        <end position="110"/>
    </location>
</feature>
<proteinExistence type="predicted"/>
<evidence type="ECO:0000313" key="3">
    <source>
        <dbReference type="RefSeq" id="XP_022141363.1"/>
    </source>
</evidence>
<name>A0A6J1CKB5_MOMCH</name>
<dbReference type="AlphaFoldDB" id="A0A6J1CKB5"/>
<dbReference type="OrthoDB" id="696786at2759"/>
<evidence type="ECO:0000256" key="1">
    <source>
        <dbReference type="SAM" id="MobiDB-lite"/>
    </source>
</evidence>
<keyword evidence="2" id="KW-1185">Reference proteome</keyword>
<feature type="compositionally biased region" description="Acidic residues" evidence="1">
    <location>
        <begin position="131"/>
        <end position="142"/>
    </location>
</feature>
<accession>A0A6J1CKB5</accession>
<dbReference type="KEGG" id="mcha:111011780"/>
<dbReference type="PANTHER" id="PTHR36899:SF3">
    <property type="entry name" value="F13K23.8 PROTEIN"/>
    <property type="match status" value="1"/>
</dbReference>
<feature type="compositionally biased region" description="Basic and acidic residues" evidence="1">
    <location>
        <begin position="111"/>
        <end position="130"/>
    </location>
</feature>
<dbReference type="PANTHER" id="PTHR36899">
    <property type="entry name" value="OS04G0395700 PROTEIN"/>
    <property type="match status" value="1"/>
</dbReference>
<feature type="compositionally biased region" description="Acidic residues" evidence="1">
    <location>
        <begin position="149"/>
        <end position="165"/>
    </location>
</feature>
<feature type="compositionally biased region" description="Basic and acidic residues" evidence="1">
    <location>
        <begin position="1"/>
        <end position="59"/>
    </location>
</feature>
<dbReference type="GeneID" id="111011780"/>
<evidence type="ECO:0000313" key="2">
    <source>
        <dbReference type="Proteomes" id="UP000504603"/>
    </source>
</evidence>
<sequence>MAETTSREETTFDAKRKPDPCCEAKEEHSNKIQKLEVVKDESCHDVKKSENGDHKRSDEHIDDDSLAAEGKDGEVGAGVDAGEADDEEDDEEDYEDENDEVDEEEDASEAVEDRKGKGIVKDDKGKGKLIEEDDDDDDEDSSDGGSELGSEESDLSDDPLTEVDLDNILPSRTRRRTVHPGVYFAKDLGNDDDDSSDSDA</sequence>
<feature type="compositionally biased region" description="Acidic residues" evidence="1">
    <location>
        <begin position="190"/>
        <end position="200"/>
    </location>
</feature>